<dbReference type="Proteomes" id="UP000292939">
    <property type="component" value="Chromosome"/>
</dbReference>
<feature type="region of interest" description="Disordered" evidence="1">
    <location>
        <begin position="229"/>
        <end position="258"/>
    </location>
</feature>
<name>A0A4P6UHJ0_9BURK</name>
<dbReference type="OrthoDB" id="8913992at2"/>
<evidence type="ECO:0000313" key="2">
    <source>
        <dbReference type="EMBL" id="QBK03455.1"/>
    </source>
</evidence>
<sequence>MPALNDSPSDKDPEKARLVRQILQPQDNFYNLALAASYVTAEAKKNFEAVKAKRDAEIAQLMARPLPELQAMRAAQMAKAKASEAAQAEAARRRQADLAEKESQKEAAKFYNQPSANADFGYWATMDFWTFDEALALLLGKDPRVLTRAAVKSELTAEFSLLALSKPQRPKSEFLRRYEDLRNVAERASAMKPAQLRPVDVVIWAGRSGAIAPPNELVQALAARVKRSQPQAPDLETAASLPTKSAKTSPVVETPLANPTPTLLKRAALVQQHQRAWPTIEADLRHANENGLSECAKAEEFGYWLEEPALEWARTHGKLTVSATATTALPSIVHRMGR</sequence>
<reference evidence="2 3" key="1">
    <citation type="submission" date="2018-07" db="EMBL/GenBank/DDBJ databases">
        <title>Exploring interactions and the metabolic potential of the ultra-small soil bacteria Hylemonella gracilis.</title>
        <authorList>
            <person name="Tyc O."/>
            <person name="Kulkarni P."/>
            <person name="Gawehns F."/>
            <person name="Hundscheid M."/>
            <person name="Zweers H."/>
            <person name="Garbeva P."/>
        </authorList>
    </citation>
    <scope>NUCLEOTIDE SEQUENCE [LARGE SCALE GENOMIC DNA]</scope>
    <source>
        <strain evidence="2 3">NS1</strain>
    </source>
</reference>
<organism evidence="2 3">
    <name type="scientific">Hylemonella gracilis</name>
    <dbReference type="NCBI Taxonomy" id="80880"/>
    <lineage>
        <taxon>Bacteria</taxon>
        <taxon>Pseudomonadati</taxon>
        <taxon>Pseudomonadota</taxon>
        <taxon>Betaproteobacteria</taxon>
        <taxon>Burkholderiales</taxon>
        <taxon>Comamonadaceae</taxon>
        <taxon>Hylemonella</taxon>
    </lineage>
</organism>
<accession>A0A4P6UHJ0</accession>
<dbReference type="AlphaFoldDB" id="A0A4P6UHJ0"/>
<evidence type="ECO:0000256" key="1">
    <source>
        <dbReference type="SAM" id="MobiDB-lite"/>
    </source>
</evidence>
<gene>
    <name evidence="2" type="ORF">DW355_00520</name>
</gene>
<dbReference type="KEGG" id="hgr:DW355_00520"/>
<dbReference type="RefSeq" id="WP_131276933.1">
    <property type="nucleotide sequence ID" value="NZ_CP031395.1"/>
</dbReference>
<evidence type="ECO:0000313" key="3">
    <source>
        <dbReference type="Proteomes" id="UP000292939"/>
    </source>
</evidence>
<dbReference type="EMBL" id="CP031395">
    <property type="protein sequence ID" value="QBK03455.1"/>
    <property type="molecule type" value="Genomic_DNA"/>
</dbReference>
<protein>
    <submittedName>
        <fullName evidence="2">Uncharacterized protein</fullName>
    </submittedName>
</protein>
<proteinExistence type="predicted"/>